<feature type="region of interest" description="Disordered" evidence="1">
    <location>
        <begin position="1"/>
        <end position="58"/>
    </location>
</feature>
<keyword evidence="3" id="KW-1185">Reference proteome</keyword>
<dbReference type="Pfam" id="PF15593">
    <property type="entry name" value="Imm42"/>
    <property type="match status" value="1"/>
</dbReference>
<dbReference type="EMBL" id="RFFH01000001">
    <property type="protein sequence ID" value="RMI35623.1"/>
    <property type="molecule type" value="Genomic_DNA"/>
</dbReference>
<gene>
    <name evidence="2" type="ORF">EBN03_05160</name>
</gene>
<accession>A0A3M2LGA4</accession>
<dbReference type="InterPro" id="IPR028958">
    <property type="entry name" value="Imm42"/>
</dbReference>
<feature type="compositionally biased region" description="Basic residues" evidence="1">
    <location>
        <begin position="1"/>
        <end position="20"/>
    </location>
</feature>
<comment type="caution">
    <text evidence="2">The sequence shown here is derived from an EMBL/GenBank/DDBJ whole genome shotgun (WGS) entry which is preliminary data.</text>
</comment>
<reference evidence="2 3" key="1">
    <citation type="submission" date="2018-10" db="EMBL/GenBank/DDBJ databases">
        <title>Isolation from cow dung.</title>
        <authorList>
            <person name="Ling L."/>
        </authorList>
    </citation>
    <scope>NUCLEOTIDE SEQUENCE [LARGE SCALE GENOMIC DNA]</scope>
    <source>
        <strain evidence="2 3">NEAU-LL90</strain>
    </source>
</reference>
<dbReference type="Proteomes" id="UP000279275">
    <property type="component" value="Unassembled WGS sequence"/>
</dbReference>
<name>A0A3M2LGA4_9NOCA</name>
<organism evidence="2 3">
    <name type="scientific">Nocardia stercoris</name>
    <dbReference type="NCBI Taxonomy" id="2483361"/>
    <lineage>
        <taxon>Bacteria</taxon>
        <taxon>Bacillati</taxon>
        <taxon>Actinomycetota</taxon>
        <taxon>Actinomycetes</taxon>
        <taxon>Mycobacteriales</taxon>
        <taxon>Nocardiaceae</taxon>
        <taxon>Nocardia</taxon>
    </lineage>
</organism>
<proteinExistence type="predicted"/>
<protein>
    <submittedName>
        <fullName evidence="2">Uncharacterized protein</fullName>
    </submittedName>
</protein>
<evidence type="ECO:0000313" key="2">
    <source>
        <dbReference type="EMBL" id="RMI35623.1"/>
    </source>
</evidence>
<evidence type="ECO:0000256" key="1">
    <source>
        <dbReference type="SAM" id="MobiDB-lite"/>
    </source>
</evidence>
<feature type="region of interest" description="Disordered" evidence="1">
    <location>
        <begin position="73"/>
        <end position="100"/>
    </location>
</feature>
<dbReference type="AlphaFoldDB" id="A0A3M2LGA4"/>
<evidence type="ECO:0000313" key="3">
    <source>
        <dbReference type="Proteomes" id="UP000279275"/>
    </source>
</evidence>
<sequence length="347" mass="36930">MTRRPGVRRPRCVPCRRRPHPSGGRNRFGERSAPGSRPPRTAARTVSPFPPDSQPTSHSYTLFRLITALGPVFRSGKPHTSGGPPRPTCGGSGLGADDPERRAFFRSGNGSDLVVGPAARTARLTAPGHCRYGCTVSGCGRGSEVGMALVGDPARFAIEFEVEPAPDPEAAPWMFGRTRWWCGGTAVGRYEPHTVLPDVTRALELILTGEPDRTRRPDLLELPAADVARIVGQALYADSERSDAQIAADGSHYGPFFVSPRTSTFDLWDVFVVEGLRSARLMWCPVGSAEIGECELRPGEFAGVLAGFLQAIRSGEYGGDPCGQTAVHLASGPGDANRRGGGESGLA</sequence>